<reference evidence="4 5" key="1">
    <citation type="submission" date="2020-03" db="EMBL/GenBank/DDBJ databases">
        <title>WGS of the type strain of Planosporangium spp.</title>
        <authorList>
            <person name="Thawai C."/>
        </authorList>
    </citation>
    <scope>NUCLEOTIDE SEQUENCE [LARGE SCALE GENOMIC DNA]</scope>
    <source>
        <strain evidence="4 5">TBRC 5610</strain>
    </source>
</reference>
<gene>
    <name evidence="4" type="ORF">HC031_26340</name>
</gene>
<dbReference type="SUPFAM" id="SSF69618">
    <property type="entry name" value="HemD-like"/>
    <property type="match status" value="1"/>
</dbReference>
<dbReference type="InterPro" id="IPR039793">
    <property type="entry name" value="UROS/Hem4"/>
</dbReference>
<keyword evidence="1 2" id="KW-0238">DNA-binding</keyword>
<dbReference type="InterPro" id="IPR001867">
    <property type="entry name" value="OmpR/PhoB-type_DNA-bd"/>
</dbReference>
<proteinExistence type="predicted"/>
<name>A0ABX0Y6M9_9ACTN</name>
<dbReference type="SMART" id="SM00862">
    <property type="entry name" value="Trans_reg_C"/>
    <property type="match status" value="1"/>
</dbReference>
<feature type="domain" description="OmpR/PhoB-type" evidence="3">
    <location>
        <begin position="270"/>
        <end position="362"/>
    </location>
</feature>
<evidence type="ECO:0000313" key="4">
    <source>
        <dbReference type="EMBL" id="NJC73210.1"/>
    </source>
</evidence>
<feature type="DNA-binding region" description="OmpR/PhoB-type" evidence="2">
    <location>
        <begin position="270"/>
        <end position="362"/>
    </location>
</feature>
<dbReference type="Pfam" id="PF00486">
    <property type="entry name" value="Trans_reg_C"/>
    <property type="match status" value="1"/>
</dbReference>
<sequence>MGAGALTGFTVAVTAERRRDEMSALLQRRDARVVAAPAISIVPLADDDALRAATVACIGLAPDLVIATTGFGFRGWLEAAEGWGMADALRSVLRSARLIARGSKPCGAIRAAGLSEEWAAPTEASEEVLRRLLAQGVAGLRIVVQEHGEPQVEFVAALRAAGAVVVEVPVYRWVLPPDPVPVHRLVDQITAGQIDAVTFTSAPAVKAFLRLAGEAEAAVLERFRTGTLAACVGPVTAGPLVERKVPVVMPERYRLGALIRTVTDELPRRAVRLRVAGSILEVRGHAVLIDEVPHTLAPAAMAILKSLATRPGAVVSRDQLISALPRGNDGHAVEVAVARLRTALGSGRHIETVMKRGYRLRVDDPAA</sequence>
<dbReference type="InterPro" id="IPR036108">
    <property type="entry name" value="4pyrrol_syn_uPrphyn_synt_sf"/>
</dbReference>
<dbReference type="InterPro" id="IPR016032">
    <property type="entry name" value="Sig_transdc_resp-reg_C-effctor"/>
</dbReference>
<organism evidence="4 5">
    <name type="scientific">Planosporangium thailandense</name>
    <dbReference type="NCBI Taxonomy" id="765197"/>
    <lineage>
        <taxon>Bacteria</taxon>
        <taxon>Bacillati</taxon>
        <taxon>Actinomycetota</taxon>
        <taxon>Actinomycetes</taxon>
        <taxon>Micromonosporales</taxon>
        <taxon>Micromonosporaceae</taxon>
        <taxon>Planosporangium</taxon>
    </lineage>
</organism>
<dbReference type="PANTHER" id="PTHR40082">
    <property type="entry name" value="BLR5956 PROTEIN"/>
    <property type="match status" value="1"/>
</dbReference>
<dbReference type="InterPro" id="IPR036388">
    <property type="entry name" value="WH-like_DNA-bd_sf"/>
</dbReference>
<evidence type="ECO:0000256" key="2">
    <source>
        <dbReference type="PROSITE-ProRule" id="PRU01091"/>
    </source>
</evidence>
<dbReference type="Pfam" id="PF02602">
    <property type="entry name" value="HEM4"/>
    <property type="match status" value="1"/>
</dbReference>
<dbReference type="Proteomes" id="UP000722989">
    <property type="component" value="Unassembled WGS sequence"/>
</dbReference>
<dbReference type="Gene3D" id="3.40.50.10090">
    <property type="match status" value="2"/>
</dbReference>
<dbReference type="RefSeq" id="WP_167928120.1">
    <property type="nucleotide sequence ID" value="NZ_JAATVY010000027.1"/>
</dbReference>
<dbReference type="Gene3D" id="1.10.10.10">
    <property type="entry name" value="Winged helix-like DNA-binding domain superfamily/Winged helix DNA-binding domain"/>
    <property type="match status" value="1"/>
</dbReference>
<evidence type="ECO:0000313" key="5">
    <source>
        <dbReference type="Proteomes" id="UP000722989"/>
    </source>
</evidence>
<evidence type="ECO:0000256" key="1">
    <source>
        <dbReference type="ARBA" id="ARBA00023125"/>
    </source>
</evidence>
<dbReference type="GO" id="GO:0004852">
    <property type="term" value="F:uroporphyrinogen-III synthase activity"/>
    <property type="evidence" value="ECO:0007669"/>
    <property type="project" value="UniProtKB-EC"/>
</dbReference>
<protein>
    <submittedName>
        <fullName evidence="4">Uroporphyrinogen-III synthase</fullName>
        <ecNumber evidence="4">4.2.1.75</ecNumber>
    </submittedName>
</protein>
<dbReference type="PROSITE" id="PS51755">
    <property type="entry name" value="OMPR_PHOB"/>
    <property type="match status" value="1"/>
</dbReference>
<dbReference type="PANTHER" id="PTHR40082:SF1">
    <property type="entry name" value="BLR5956 PROTEIN"/>
    <property type="match status" value="1"/>
</dbReference>
<keyword evidence="5" id="KW-1185">Reference proteome</keyword>
<dbReference type="EC" id="4.2.1.75" evidence="4"/>
<accession>A0ABX0Y6M9</accession>
<dbReference type="CDD" id="cd06578">
    <property type="entry name" value="HemD"/>
    <property type="match status" value="1"/>
</dbReference>
<dbReference type="SUPFAM" id="SSF46894">
    <property type="entry name" value="C-terminal effector domain of the bipartite response regulators"/>
    <property type="match status" value="1"/>
</dbReference>
<dbReference type="CDD" id="cd00383">
    <property type="entry name" value="trans_reg_C"/>
    <property type="match status" value="1"/>
</dbReference>
<dbReference type="EMBL" id="JAATVY010000027">
    <property type="protein sequence ID" value="NJC73210.1"/>
    <property type="molecule type" value="Genomic_DNA"/>
</dbReference>
<evidence type="ECO:0000259" key="3">
    <source>
        <dbReference type="PROSITE" id="PS51755"/>
    </source>
</evidence>
<dbReference type="InterPro" id="IPR003754">
    <property type="entry name" value="4pyrrol_synth_uPrphyn_synth"/>
</dbReference>
<comment type="caution">
    <text evidence="4">The sequence shown here is derived from an EMBL/GenBank/DDBJ whole genome shotgun (WGS) entry which is preliminary data.</text>
</comment>
<keyword evidence="4" id="KW-0456">Lyase</keyword>
<dbReference type="NCBIfam" id="NF005568">
    <property type="entry name" value="PRK07239.1"/>
    <property type="match status" value="1"/>
</dbReference>